<organism evidence="1 2">
    <name type="scientific">Vitis vinifera</name>
    <name type="common">Grape</name>
    <dbReference type="NCBI Taxonomy" id="29760"/>
    <lineage>
        <taxon>Eukaryota</taxon>
        <taxon>Viridiplantae</taxon>
        <taxon>Streptophyta</taxon>
        <taxon>Embryophyta</taxon>
        <taxon>Tracheophyta</taxon>
        <taxon>Spermatophyta</taxon>
        <taxon>Magnoliopsida</taxon>
        <taxon>eudicotyledons</taxon>
        <taxon>Gunneridae</taxon>
        <taxon>Pentapetalae</taxon>
        <taxon>rosids</taxon>
        <taxon>Vitales</taxon>
        <taxon>Vitaceae</taxon>
        <taxon>Viteae</taxon>
        <taxon>Vitis</taxon>
    </lineage>
</organism>
<gene>
    <name evidence="1" type="primary">MET1A_2</name>
    <name evidence="1" type="ORF">CK203_023827</name>
</gene>
<name>A0A438JA23_VITVI</name>
<keyword evidence="1" id="KW-0489">Methyltransferase</keyword>
<accession>A0A438JA23</accession>
<dbReference type="InterPro" id="IPR029063">
    <property type="entry name" value="SAM-dependent_MTases_sf"/>
</dbReference>
<dbReference type="GO" id="GO:0008168">
    <property type="term" value="F:methyltransferase activity"/>
    <property type="evidence" value="ECO:0007669"/>
    <property type="project" value="UniProtKB-KW"/>
</dbReference>
<sequence>MGLDELLAGVRMLSYEQHLSDSEFLKLELMEFPNLVDEPASPDETLLEWHVFAGLELKVNNYAAVRSTATGGPFRAITVRDAIGDLPNIGNGACETTMEFLREASSWYQRKFRGDMSILTDHISKKMNELNLIRWDMSILTDHISKKMNGAESHPISLLILLQFFSSFICLQVFLFIGQIAKLTPPWLLNLAKRHNQWKGTLKVGLGRTFFQPLIQILNQWVWLECVFTQIRTGYFLFGNVLKLKSRSGHSLLYSFSIVADENAASTWVIGNMYDSVLSTWSIIELHKGPLNSRSQQSISPHCCK</sequence>
<protein>
    <submittedName>
        <fullName evidence="1">DNA (Cytosine-5)-methyltransferase 1A</fullName>
    </submittedName>
</protein>
<dbReference type="Proteomes" id="UP000288805">
    <property type="component" value="Unassembled WGS sequence"/>
</dbReference>
<dbReference type="Gene3D" id="3.40.50.150">
    <property type="entry name" value="Vaccinia Virus protein VP39"/>
    <property type="match status" value="1"/>
</dbReference>
<dbReference type="EMBL" id="QGNW01000054">
    <property type="protein sequence ID" value="RVX05807.1"/>
    <property type="molecule type" value="Genomic_DNA"/>
</dbReference>
<keyword evidence="1" id="KW-0808">Transferase</keyword>
<dbReference type="InterPro" id="IPR050390">
    <property type="entry name" value="C5-Methyltransferase"/>
</dbReference>
<dbReference type="PANTHER" id="PTHR10629">
    <property type="entry name" value="CYTOSINE-SPECIFIC METHYLTRANSFERASE"/>
    <property type="match status" value="1"/>
</dbReference>
<dbReference type="Gene3D" id="3.90.120.10">
    <property type="entry name" value="DNA Methylase, subunit A, domain 2"/>
    <property type="match status" value="1"/>
</dbReference>
<dbReference type="AlphaFoldDB" id="A0A438JA23"/>
<proteinExistence type="predicted"/>
<reference evidence="1 2" key="1">
    <citation type="journal article" date="2018" name="PLoS Genet.">
        <title>Population sequencing reveals clonal diversity and ancestral inbreeding in the grapevine cultivar Chardonnay.</title>
        <authorList>
            <person name="Roach M.J."/>
            <person name="Johnson D.L."/>
            <person name="Bohlmann J."/>
            <person name="van Vuuren H.J."/>
            <person name="Jones S.J."/>
            <person name="Pretorius I.S."/>
            <person name="Schmidt S.A."/>
            <person name="Borneman A.R."/>
        </authorList>
    </citation>
    <scope>NUCLEOTIDE SEQUENCE [LARGE SCALE GENOMIC DNA]</scope>
    <source>
        <strain evidence="2">cv. Chardonnay</strain>
        <tissue evidence="1">Leaf</tissue>
    </source>
</reference>
<evidence type="ECO:0000313" key="2">
    <source>
        <dbReference type="Proteomes" id="UP000288805"/>
    </source>
</evidence>
<dbReference type="GO" id="GO:0032259">
    <property type="term" value="P:methylation"/>
    <property type="evidence" value="ECO:0007669"/>
    <property type="project" value="UniProtKB-KW"/>
</dbReference>
<evidence type="ECO:0000313" key="1">
    <source>
        <dbReference type="EMBL" id="RVX05807.1"/>
    </source>
</evidence>
<comment type="caution">
    <text evidence="1">The sequence shown here is derived from an EMBL/GenBank/DDBJ whole genome shotgun (WGS) entry which is preliminary data.</text>
</comment>
<dbReference type="PANTHER" id="PTHR10629:SF52">
    <property type="entry name" value="DNA (CYTOSINE-5)-METHYLTRANSFERASE 1"/>
    <property type="match status" value="1"/>
</dbReference>